<keyword evidence="3" id="KW-1185">Reference proteome</keyword>
<name>A0ABW3CIY0_9ACTN</name>
<keyword evidence="1" id="KW-1133">Transmembrane helix</keyword>
<comment type="caution">
    <text evidence="2">The sequence shown here is derived from an EMBL/GenBank/DDBJ whole genome shotgun (WGS) entry which is preliminary data.</text>
</comment>
<evidence type="ECO:0000313" key="2">
    <source>
        <dbReference type="EMBL" id="MFD0854348.1"/>
    </source>
</evidence>
<evidence type="ECO:0000256" key="1">
    <source>
        <dbReference type="SAM" id="Phobius"/>
    </source>
</evidence>
<sequence>MAPVDARHDRPGFLIYYAFEDEASEVSAEASRLWTVTRRTATVVAVLVLVAFLGLTVGPVFRL</sequence>
<dbReference type="EMBL" id="JBHTIR010002871">
    <property type="protein sequence ID" value="MFD0854348.1"/>
    <property type="molecule type" value="Genomic_DNA"/>
</dbReference>
<keyword evidence="1" id="KW-0812">Transmembrane</keyword>
<evidence type="ECO:0000313" key="3">
    <source>
        <dbReference type="Proteomes" id="UP001597083"/>
    </source>
</evidence>
<proteinExistence type="predicted"/>
<gene>
    <name evidence="2" type="ORF">ACFQ07_19070</name>
</gene>
<keyword evidence="1" id="KW-0472">Membrane</keyword>
<organism evidence="2 3">
    <name type="scientific">Actinomadura adrarensis</name>
    <dbReference type="NCBI Taxonomy" id="1819600"/>
    <lineage>
        <taxon>Bacteria</taxon>
        <taxon>Bacillati</taxon>
        <taxon>Actinomycetota</taxon>
        <taxon>Actinomycetes</taxon>
        <taxon>Streptosporangiales</taxon>
        <taxon>Thermomonosporaceae</taxon>
        <taxon>Actinomadura</taxon>
    </lineage>
</organism>
<accession>A0ABW3CIY0</accession>
<protein>
    <submittedName>
        <fullName evidence="2">Uncharacterized protein</fullName>
    </submittedName>
</protein>
<dbReference type="Proteomes" id="UP001597083">
    <property type="component" value="Unassembled WGS sequence"/>
</dbReference>
<feature type="transmembrane region" description="Helical" evidence="1">
    <location>
        <begin position="41"/>
        <end position="61"/>
    </location>
</feature>
<reference evidence="3" key="1">
    <citation type="journal article" date="2019" name="Int. J. Syst. Evol. Microbiol.">
        <title>The Global Catalogue of Microorganisms (GCM) 10K type strain sequencing project: providing services to taxonomists for standard genome sequencing and annotation.</title>
        <authorList>
            <consortium name="The Broad Institute Genomics Platform"/>
            <consortium name="The Broad Institute Genome Sequencing Center for Infectious Disease"/>
            <person name="Wu L."/>
            <person name="Ma J."/>
        </authorList>
    </citation>
    <scope>NUCLEOTIDE SEQUENCE [LARGE SCALE GENOMIC DNA]</scope>
    <source>
        <strain evidence="3">JCM 31696</strain>
    </source>
</reference>